<dbReference type="EMBL" id="JABZTM010000006">
    <property type="protein sequence ID" value="MBF1445973.1"/>
    <property type="molecule type" value="Genomic_DNA"/>
</dbReference>
<dbReference type="AlphaFoldDB" id="A0A9D5WUD4"/>
<accession>A0A9D5WUD4</accession>
<sequence length="312" mass="33993">MRKFLCLRALVAIVIATLGVSDSFAQTGVEEQLVFLGTTMTKENGNKLDPEHKWIKSGTVKYDADTRTITLENAEIVVTKENCPQYQSESGTWYPVIGTFRFYCPVDKITVKLIGKNSIKTTQTGFVMLTYQEAESVDIDMIGGGSLTIDAGLNGIDDRHIGKLTIKDVDMDIRADRCGLCGGNISRLIVDNSNVKSEAKYGAICAFKKFTMKGVKCVSPVPDPNATEEDKKDPNSTKTVSFDKGGVTNAYGTPWDIAVLVRETAGIDAKPSVKNNATVVAVYDVSGRLLKDLQKGINIVRYSDGSVKKVIK</sequence>
<organism evidence="2 3">
    <name type="scientific">Prevotella nigrescens</name>
    <dbReference type="NCBI Taxonomy" id="28133"/>
    <lineage>
        <taxon>Bacteria</taxon>
        <taxon>Pseudomonadati</taxon>
        <taxon>Bacteroidota</taxon>
        <taxon>Bacteroidia</taxon>
        <taxon>Bacteroidales</taxon>
        <taxon>Prevotellaceae</taxon>
        <taxon>Prevotella</taxon>
    </lineage>
</organism>
<dbReference type="Proteomes" id="UP000787419">
    <property type="component" value="Unassembled WGS sequence"/>
</dbReference>
<protein>
    <recommendedName>
        <fullName evidence="4">Lipocalin-like domain-containing protein</fullName>
    </recommendedName>
</protein>
<evidence type="ECO:0000313" key="2">
    <source>
        <dbReference type="EMBL" id="MBF1445973.1"/>
    </source>
</evidence>
<dbReference type="RefSeq" id="WP_211792193.1">
    <property type="nucleotide sequence ID" value="NZ_CAJZDG010000097.1"/>
</dbReference>
<feature type="signal peptide" evidence="1">
    <location>
        <begin position="1"/>
        <end position="25"/>
    </location>
</feature>
<evidence type="ECO:0008006" key="4">
    <source>
        <dbReference type="Google" id="ProtNLM"/>
    </source>
</evidence>
<evidence type="ECO:0000256" key="1">
    <source>
        <dbReference type="SAM" id="SignalP"/>
    </source>
</evidence>
<proteinExistence type="predicted"/>
<comment type="caution">
    <text evidence="2">The sequence shown here is derived from an EMBL/GenBank/DDBJ whole genome shotgun (WGS) entry which is preliminary data.</text>
</comment>
<feature type="chain" id="PRO_5039579708" description="Lipocalin-like domain-containing protein" evidence="1">
    <location>
        <begin position="26"/>
        <end position="312"/>
    </location>
</feature>
<name>A0A9D5WUD4_9BACT</name>
<keyword evidence="1" id="KW-0732">Signal</keyword>
<evidence type="ECO:0000313" key="3">
    <source>
        <dbReference type="Proteomes" id="UP000787419"/>
    </source>
</evidence>
<gene>
    <name evidence="2" type="ORF">HXN55_01110</name>
</gene>
<reference evidence="2" key="1">
    <citation type="submission" date="2020-04" db="EMBL/GenBank/DDBJ databases">
        <title>Deep metagenomics examines the oral microbiome during advanced dental caries in children, revealing novel taxa and co-occurrences with host molecules.</title>
        <authorList>
            <person name="Baker J.L."/>
            <person name="Morton J.T."/>
            <person name="Dinis M."/>
            <person name="Alvarez R."/>
            <person name="Tran N.C."/>
            <person name="Knight R."/>
            <person name="Edlund A."/>
        </authorList>
    </citation>
    <scope>NUCLEOTIDE SEQUENCE</scope>
    <source>
        <strain evidence="2">JCVI_32_bin.50</strain>
    </source>
</reference>